<dbReference type="OrthoDB" id="10254527at2759"/>
<evidence type="ECO:0000313" key="5">
    <source>
        <dbReference type="Proteomes" id="UP000631114"/>
    </source>
</evidence>
<dbReference type="InterPro" id="IPR042226">
    <property type="entry name" value="eFR1_2_sf"/>
</dbReference>
<evidence type="ECO:0000256" key="1">
    <source>
        <dbReference type="ARBA" id="ARBA00022604"/>
    </source>
</evidence>
<proteinExistence type="predicted"/>
<dbReference type="InterPro" id="IPR005140">
    <property type="entry name" value="eRF1_Pelota-like_N"/>
</dbReference>
<comment type="function">
    <text evidence="2">Directs the termination of nascent peptide synthesis (translation) in response to the termination codons UAA, UAG and UGA. Modulates plant growth and development.</text>
</comment>
<feature type="domain" description="eRF1/Pelota-like N-terminal" evidence="3">
    <location>
        <begin position="16"/>
        <end position="67"/>
    </location>
</feature>
<name>A0A835HAH3_9MAGN</name>
<dbReference type="SUPFAM" id="SSF55481">
    <property type="entry name" value="N-terminal domain of eukaryotic peptide chain release factor subunit 1, ERF1"/>
    <property type="match status" value="1"/>
</dbReference>
<dbReference type="AlphaFoldDB" id="A0A835HAH3"/>
<dbReference type="PANTHER" id="PTHR10113">
    <property type="entry name" value="PEPTIDE CHAIN RELEASE FACTOR SUBUNIT 1"/>
    <property type="match status" value="1"/>
</dbReference>
<comment type="caution">
    <text evidence="4">The sequence shown here is derived from an EMBL/GenBank/DDBJ whole genome shotgun (WGS) entry which is preliminary data.</text>
</comment>
<dbReference type="Gene3D" id="3.30.960.10">
    <property type="entry name" value="eRF1 domain 1"/>
    <property type="match status" value="1"/>
</dbReference>
<keyword evidence="5" id="KW-1185">Reference proteome</keyword>
<gene>
    <name evidence="4" type="ORF">IFM89_035483</name>
</gene>
<dbReference type="GO" id="GO:0003747">
    <property type="term" value="F:translation release factor activity"/>
    <property type="evidence" value="ECO:0007669"/>
    <property type="project" value="InterPro"/>
</dbReference>
<dbReference type="InterPro" id="IPR004403">
    <property type="entry name" value="Peptide_chain-rel_eRF1/aRF1"/>
</dbReference>
<dbReference type="Pfam" id="PF03463">
    <property type="entry name" value="eRF1_1"/>
    <property type="match status" value="1"/>
</dbReference>
<dbReference type="Gene3D" id="3.30.420.60">
    <property type="entry name" value="eRF1 domain 2"/>
    <property type="match status" value="1"/>
</dbReference>
<dbReference type="EMBL" id="JADFTS010000008">
    <property type="protein sequence ID" value="KAF9594919.1"/>
    <property type="molecule type" value="Genomic_DNA"/>
</dbReference>
<dbReference type="InterPro" id="IPR024049">
    <property type="entry name" value="eRF1_1_sf"/>
</dbReference>
<organism evidence="4 5">
    <name type="scientific">Coptis chinensis</name>
    <dbReference type="NCBI Taxonomy" id="261450"/>
    <lineage>
        <taxon>Eukaryota</taxon>
        <taxon>Viridiplantae</taxon>
        <taxon>Streptophyta</taxon>
        <taxon>Embryophyta</taxon>
        <taxon>Tracheophyta</taxon>
        <taxon>Spermatophyta</taxon>
        <taxon>Magnoliopsida</taxon>
        <taxon>Ranunculales</taxon>
        <taxon>Ranunculaceae</taxon>
        <taxon>Coptidoideae</taxon>
        <taxon>Coptis</taxon>
    </lineage>
</organism>
<accession>A0A835HAH3</accession>
<evidence type="ECO:0000259" key="3">
    <source>
        <dbReference type="Pfam" id="PF03463"/>
    </source>
</evidence>
<protein>
    <recommendedName>
        <fullName evidence="3">eRF1/Pelota-like N-terminal domain-containing protein</fullName>
    </recommendedName>
</protein>
<evidence type="ECO:0000313" key="4">
    <source>
        <dbReference type="EMBL" id="KAF9594919.1"/>
    </source>
</evidence>
<dbReference type="Proteomes" id="UP000631114">
    <property type="component" value="Unassembled WGS sequence"/>
</dbReference>
<sequence length="123" mass="13740">MILLFAVRNTKPIQKTYIKSRVNRQSVLGAITLAQQRLKLYSKVPPNGLVLYTGTIMTDEGKEKKFHTEALNALWESEDKFGFIVMDGNGLSIGSVDLPKKYRRGAQSAARFVGFGEKSVKTM</sequence>
<evidence type="ECO:0000256" key="2">
    <source>
        <dbReference type="ARBA" id="ARBA00045523"/>
    </source>
</evidence>
<reference evidence="4 5" key="1">
    <citation type="submission" date="2020-10" db="EMBL/GenBank/DDBJ databases">
        <title>The Coptis chinensis genome and diversification of protoberbering-type alkaloids.</title>
        <authorList>
            <person name="Wang B."/>
            <person name="Shu S."/>
            <person name="Song C."/>
            <person name="Liu Y."/>
        </authorList>
    </citation>
    <scope>NUCLEOTIDE SEQUENCE [LARGE SCALE GENOMIC DNA]</scope>
    <source>
        <strain evidence="4">HL-2020</strain>
        <tissue evidence="4">Leaf</tissue>
    </source>
</reference>
<keyword evidence="1" id="KW-0341">Growth regulation</keyword>